<reference evidence="2" key="1">
    <citation type="journal article" date="2015" name="PLoS Genet.">
        <title>Genome Sequence and Transcriptome Analyses of Chrysochromulina tobin: Metabolic Tools for Enhanced Algal Fitness in the Prominent Order Prymnesiales (Haptophyceae).</title>
        <authorList>
            <person name="Hovde B.T."/>
            <person name="Deodato C.R."/>
            <person name="Hunsperger H.M."/>
            <person name="Ryken S.A."/>
            <person name="Yost W."/>
            <person name="Jha R.K."/>
            <person name="Patterson J."/>
            <person name="Monnat R.J. Jr."/>
            <person name="Barlow S.B."/>
            <person name="Starkenburg S.R."/>
            <person name="Cattolico R.A."/>
        </authorList>
    </citation>
    <scope>NUCLEOTIDE SEQUENCE</scope>
    <source>
        <strain evidence="2">CCMP291</strain>
    </source>
</reference>
<keyword evidence="2" id="KW-1185">Reference proteome</keyword>
<organism evidence="1 2">
    <name type="scientific">Chrysochromulina tobinii</name>
    <dbReference type="NCBI Taxonomy" id="1460289"/>
    <lineage>
        <taxon>Eukaryota</taxon>
        <taxon>Haptista</taxon>
        <taxon>Haptophyta</taxon>
        <taxon>Prymnesiophyceae</taxon>
        <taxon>Prymnesiales</taxon>
        <taxon>Chrysochromulinaceae</taxon>
        <taxon>Chrysochromulina</taxon>
    </lineage>
</organism>
<name>A0A0M0LQS5_9EUKA</name>
<proteinExistence type="predicted"/>
<gene>
    <name evidence="1" type="ORF">Ctob_016546</name>
</gene>
<dbReference type="EMBL" id="JWZX01000239">
    <property type="protein sequence ID" value="KOO53410.1"/>
    <property type="molecule type" value="Genomic_DNA"/>
</dbReference>
<accession>A0A0M0LQS5</accession>
<comment type="caution">
    <text evidence="1">The sequence shown here is derived from an EMBL/GenBank/DDBJ whole genome shotgun (WGS) entry which is preliminary data.</text>
</comment>
<dbReference type="InterPro" id="IPR011009">
    <property type="entry name" value="Kinase-like_dom_sf"/>
</dbReference>
<dbReference type="AlphaFoldDB" id="A0A0M0LQS5"/>
<dbReference type="SUPFAM" id="SSF56112">
    <property type="entry name" value="Protein kinase-like (PK-like)"/>
    <property type="match status" value="1"/>
</dbReference>
<evidence type="ECO:0000313" key="2">
    <source>
        <dbReference type="Proteomes" id="UP000037460"/>
    </source>
</evidence>
<dbReference type="Proteomes" id="UP000037460">
    <property type="component" value="Unassembled WGS sequence"/>
</dbReference>
<evidence type="ECO:0008006" key="3">
    <source>
        <dbReference type="Google" id="ProtNLM"/>
    </source>
</evidence>
<protein>
    <recommendedName>
        <fullName evidence="3">Protein kinase domain-containing protein</fullName>
    </recommendedName>
</protein>
<sequence length="58" mass="6202">MICLSLCRGGSLVDMMGAMLYVGELLAAAHVHGAFVQLLSALRYLESVGFVHTPRPQA</sequence>
<evidence type="ECO:0000313" key="1">
    <source>
        <dbReference type="EMBL" id="KOO53410.1"/>
    </source>
</evidence>